<comment type="caution">
    <text evidence="1">The sequence shown here is derived from an EMBL/GenBank/DDBJ whole genome shotgun (WGS) entry which is preliminary data.</text>
</comment>
<sequence length="70" mass="8126">MIKIDEVNNPASCLNKANDDELLFVLLERDKAAADTVRYWCQRRIELGLNKPDDKQIIEAMHWVDQVSLI</sequence>
<evidence type="ECO:0000313" key="1">
    <source>
        <dbReference type="EMBL" id="TQV85223.1"/>
    </source>
</evidence>
<dbReference type="EMBL" id="VHSG01000004">
    <property type="protein sequence ID" value="TQV85223.1"/>
    <property type="molecule type" value="Genomic_DNA"/>
</dbReference>
<dbReference type="Proteomes" id="UP000319732">
    <property type="component" value="Unassembled WGS sequence"/>
</dbReference>
<organism evidence="1 2">
    <name type="scientific">Exilibacterium tricleocarpae</name>
    <dbReference type="NCBI Taxonomy" id="2591008"/>
    <lineage>
        <taxon>Bacteria</taxon>
        <taxon>Pseudomonadati</taxon>
        <taxon>Pseudomonadota</taxon>
        <taxon>Gammaproteobacteria</taxon>
        <taxon>Cellvibrionales</taxon>
        <taxon>Cellvibrionaceae</taxon>
        <taxon>Exilibacterium</taxon>
    </lineage>
</organism>
<reference evidence="1 2" key="1">
    <citation type="submission" date="2019-06" db="EMBL/GenBank/DDBJ databases">
        <title>Whole genome sequence for Cellvibrionaceae sp. R142.</title>
        <authorList>
            <person name="Wang G."/>
        </authorList>
    </citation>
    <scope>NUCLEOTIDE SEQUENCE [LARGE SCALE GENOMIC DNA]</scope>
    <source>
        <strain evidence="1 2">R142</strain>
    </source>
</reference>
<accession>A0A545U754</accession>
<proteinExistence type="predicted"/>
<gene>
    <name evidence="1" type="ORF">FKG94_03265</name>
</gene>
<dbReference type="RefSeq" id="WP_142902771.1">
    <property type="nucleotide sequence ID" value="NZ_ML660088.1"/>
</dbReference>
<keyword evidence="2" id="KW-1185">Reference proteome</keyword>
<protein>
    <submittedName>
        <fullName evidence="1">Uncharacterized protein</fullName>
    </submittedName>
</protein>
<name>A0A545U754_9GAMM</name>
<dbReference type="AlphaFoldDB" id="A0A545U754"/>
<evidence type="ECO:0000313" key="2">
    <source>
        <dbReference type="Proteomes" id="UP000319732"/>
    </source>
</evidence>